<organism evidence="1 2">
    <name type="scientific">Alkalihalobacillus trypoxylicola</name>
    <dbReference type="NCBI Taxonomy" id="519424"/>
    <lineage>
        <taxon>Bacteria</taxon>
        <taxon>Bacillati</taxon>
        <taxon>Bacillota</taxon>
        <taxon>Bacilli</taxon>
        <taxon>Bacillales</taxon>
        <taxon>Bacillaceae</taxon>
        <taxon>Alkalihalobacillus</taxon>
    </lineage>
</organism>
<dbReference type="AlphaFoldDB" id="A0A162CLV8"/>
<reference evidence="1" key="1">
    <citation type="submission" date="2016-02" db="EMBL/GenBank/DDBJ databases">
        <title>Genome sequence of Bacillus trypoxylicola KCTC 13244(T).</title>
        <authorList>
            <person name="Jeong H."/>
            <person name="Park S.-H."/>
            <person name="Choi S.-K."/>
        </authorList>
    </citation>
    <scope>NUCLEOTIDE SEQUENCE [LARGE SCALE GENOMIC DNA]</scope>
    <source>
        <strain evidence="1">KCTC 13244</strain>
    </source>
</reference>
<gene>
    <name evidence="1" type="ORF">AZF04_13590</name>
</gene>
<comment type="caution">
    <text evidence="1">The sequence shown here is derived from an EMBL/GenBank/DDBJ whole genome shotgun (WGS) entry which is preliminary data.</text>
</comment>
<accession>A0A162CLV8</accession>
<dbReference type="Proteomes" id="UP000075806">
    <property type="component" value="Unassembled WGS sequence"/>
</dbReference>
<proteinExistence type="predicted"/>
<dbReference type="STRING" id="519424.AZF04_13590"/>
<keyword evidence="2" id="KW-1185">Reference proteome</keyword>
<dbReference type="EMBL" id="LTAO01000040">
    <property type="protein sequence ID" value="KYG25519.1"/>
    <property type="molecule type" value="Genomic_DNA"/>
</dbReference>
<sequence>MGKHLPKVKINQKPNRSVFIIKINNEMDSFNVILVSVRKTPLFKIKYVLITVQSVKIRSKLGIRGII</sequence>
<evidence type="ECO:0000313" key="1">
    <source>
        <dbReference type="EMBL" id="KYG25519.1"/>
    </source>
</evidence>
<evidence type="ECO:0000313" key="2">
    <source>
        <dbReference type="Proteomes" id="UP000075806"/>
    </source>
</evidence>
<name>A0A162CLV8_9BACI</name>
<protein>
    <submittedName>
        <fullName evidence="1">Uncharacterized protein</fullName>
    </submittedName>
</protein>